<keyword evidence="3 7" id="KW-0479">Metal-binding</keyword>
<keyword evidence="7" id="KW-0690">Ribosome biogenesis</keyword>
<evidence type="ECO:0000256" key="3">
    <source>
        <dbReference type="ARBA" id="ARBA00022723"/>
    </source>
</evidence>
<keyword evidence="4 7" id="KW-0255">Endonuclease</keyword>
<protein>
    <recommendedName>
        <fullName evidence="7">Endoribonuclease YbeY</fullName>
        <ecNumber evidence="7">3.1.-.-</ecNumber>
    </recommendedName>
</protein>
<feature type="binding site" evidence="7">
    <location>
        <position position="134"/>
    </location>
    <ligand>
        <name>Zn(2+)</name>
        <dbReference type="ChEBI" id="CHEBI:29105"/>
        <note>catalytic</note>
    </ligand>
</feature>
<dbReference type="Gene3D" id="3.40.390.30">
    <property type="entry name" value="Metalloproteases ('zincins'), catalytic domain"/>
    <property type="match status" value="1"/>
</dbReference>
<evidence type="ECO:0000256" key="7">
    <source>
        <dbReference type="HAMAP-Rule" id="MF_00009"/>
    </source>
</evidence>
<dbReference type="InterPro" id="IPR002036">
    <property type="entry name" value="YbeY"/>
</dbReference>
<reference evidence="9" key="1">
    <citation type="journal article" date="2019" name="Int. J. Syst. Evol. Microbiol.">
        <title>The Global Catalogue of Microorganisms (GCM) 10K type strain sequencing project: providing services to taxonomists for standard genome sequencing and annotation.</title>
        <authorList>
            <consortium name="The Broad Institute Genomics Platform"/>
            <consortium name="The Broad Institute Genome Sequencing Center for Infectious Disease"/>
            <person name="Wu L."/>
            <person name="Ma J."/>
        </authorList>
    </citation>
    <scope>NUCLEOTIDE SEQUENCE [LARGE SCALE GENOMIC DNA]</scope>
    <source>
        <strain evidence="9">JCM 18015</strain>
    </source>
</reference>
<comment type="function">
    <text evidence="7">Single strand-specific metallo-endoribonuclease involved in late-stage 70S ribosome quality control and in maturation of the 3' terminus of the 16S rRNA.</text>
</comment>
<dbReference type="InterPro" id="IPR023091">
    <property type="entry name" value="MetalPrtase_cat_dom_sf_prd"/>
</dbReference>
<evidence type="ECO:0000256" key="1">
    <source>
        <dbReference type="ARBA" id="ARBA00010875"/>
    </source>
</evidence>
<keyword evidence="7" id="KW-0698">rRNA processing</keyword>
<dbReference type="InterPro" id="IPR020549">
    <property type="entry name" value="YbeY_CS"/>
</dbReference>
<keyword evidence="9" id="KW-1185">Reference proteome</keyword>
<dbReference type="NCBIfam" id="TIGR00043">
    <property type="entry name" value="rRNA maturation RNase YbeY"/>
    <property type="match status" value="1"/>
</dbReference>
<gene>
    <name evidence="7 8" type="primary">ybeY</name>
    <name evidence="8" type="ORF">GCM10023209_19060</name>
</gene>
<evidence type="ECO:0000256" key="5">
    <source>
        <dbReference type="ARBA" id="ARBA00022801"/>
    </source>
</evidence>
<comment type="cofactor">
    <cofactor evidence="7">
        <name>Zn(2+)</name>
        <dbReference type="ChEBI" id="CHEBI:29105"/>
    </cofactor>
    <text evidence="7">Binds 1 zinc ion.</text>
</comment>
<keyword evidence="5 7" id="KW-0378">Hydrolase</keyword>
<dbReference type="Proteomes" id="UP001499910">
    <property type="component" value="Unassembled WGS sequence"/>
</dbReference>
<evidence type="ECO:0000256" key="2">
    <source>
        <dbReference type="ARBA" id="ARBA00022722"/>
    </source>
</evidence>
<dbReference type="EC" id="3.1.-.-" evidence="7"/>
<dbReference type="PANTHER" id="PTHR46986:SF1">
    <property type="entry name" value="ENDORIBONUCLEASE YBEY, CHLOROPLASTIC"/>
    <property type="match status" value="1"/>
</dbReference>
<evidence type="ECO:0000256" key="6">
    <source>
        <dbReference type="ARBA" id="ARBA00022833"/>
    </source>
</evidence>
<comment type="subcellular location">
    <subcellularLocation>
        <location evidence="7">Cytoplasm</location>
    </subcellularLocation>
</comment>
<evidence type="ECO:0000313" key="8">
    <source>
        <dbReference type="EMBL" id="GAA5073316.1"/>
    </source>
</evidence>
<evidence type="ECO:0000313" key="9">
    <source>
        <dbReference type="Proteomes" id="UP001499910"/>
    </source>
</evidence>
<proteinExistence type="inferred from homology"/>
<accession>A0ABP9L8G1</accession>
<dbReference type="PROSITE" id="PS01306">
    <property type="entry name" value="UPF0054"/>
    <property type="match status" value="1"/>
</dbReference>
<comment type="similarity">
    <text evidence="1 7">Belongs to the endoribonuclease YbeY family.</text>
</comment>
<dbReference type="EMBL" id="BAABHW010000002">
    <property type="protein sequence ID" value="GAA5073316.1"/>
    <property type="molecule type" value="Genomic_DNA"/>
</dbReference>
<feature type="binding site" evidence="7">
    <location>
        <position position="140"/>
    </location>
    <ligand>
        <name>Zn(2+)</name>
        <dbReference type="ChEBI" id="CHEBI:29105"/>
        <note>catalytic</note>
    </ligand>
</feature>
<organism evidence="8 9">
    <name type="scientific">[Roseibacterium] beibuensis</name>
    <dbReference type="NCBI Taxonomy" id="1193142"/>
    <lineage>
        <taxon>Bacteria</taxon>
        <taxon>Pseudomonadati</taxon>
        <taxon>Pseudomonadota</taxon>
        <taxon>Alphaproteobacteria</taxon>
        <taxon>Rhodobacterales</taxon>
        <taxon>Roseobacteraceae</taxon>
        <taxon>Roseicyclus</taxon>
    </lineage>
</organism>
<sequence length="166" mass="18093">MIDVDILIEADVWDETTLETLARKAFEAALVELDLDPDGFAVSLLACDDDRIATLNAEFRGKPTPTNVLSWPSEERGAETPGEMPDLPVPIGDGPPEELGDIALAYETCAREAAEAGKPLDDHLAHLLVHGLLHLLGFDHETDTDAELMEQLETRILARLGVPDPY</sequence>
<keyword evidence="2 7" id="KW-0540">Nuclease</keyword>
<name>A0ABP9L8G1_9RHOB</name>
<comment type="caution">
    <text evidence="8">The sequence shown here is derived from an EMBL/GenBank/DDBJ whole genome shotgun (WGS) entry which is preliminary data.</text>
</comment>
<dbReference type="RefSeq" id="WP_259550430.1">
    <property type="nucleotide sequence ID" value="NZ_BAABHW010000002.1"/>
</dbReference>
<keyword evidence="6 7" id="KW-0862">Zinc</keyword>
<evidence type="ECO:0000256" key="4">
    <source>
        <dbReference type="ARBA" id="ARBA00022759"/>
    </source>
</evidence>
<dbReference type="PANTHER" id="PTHR46986">
    <property type="entry name" value="ENDORIBONUCLEASE YBEY, CHLOROPLASTIC"/>
    <property type="match status" value="1"/>
</dbReference>
<dbReference type="HAMAP" id="MF_00009">
    <property type="entry name" value="Endoribonucl_YbeY"/>
    <property type="match status" value="1"/>
</dbReference>
<dbReference type="SUPFAM" id="SSF55486">
    <property type="entry name" value="Metalloproteases ('zincins'), catalytic domain"/>
    <property type="match status" value="1"/>
</dbReference>
<keyword evidence="7" id="KW-0963">Cytoplasm</keyword>
<dbReference type="Pfam" id="PF02130">
    <property type="entry name" value="YbeY"/>
    <property type="match status" value="1"/>
</dbReference>
<feature type="binding site" evidence="7">
    <location>
        <position position="130"/>
    </location>
    <ligand>
        <name>Zn(2+)</name>
        <dbReference type="ChEBI" id="CHEBI:29105"/>
        <note>catalytic</note>
    </ligand>
</feature>